<dbReference type="InterPro" id="IPR002110">
    <property type="entry name" value="Ankyrin_rpt"/>
</dbReference>
<dbReference type="InterPro" id="IPR036770">
    <property type="entry name" value="Ankyrin_rpt-contain_sf"/>
</dbReference>
<dbReference type="Pfam" id="PF12796">
    <property type="entry name" value="Ank_2"/>
    <property type="match status" value="1"/>
</dbReference>
<accession>A0AAW0J1K5</accession>
<dbReference type="PANTHER" id="PTHR24121">
    <property type="entry name" value="NO MECHANORECEPTOR POTENTIAL C, ISOFORM D-RELATED"/>
    <property type="match status" value="1"/>
</dbReference>
<dbReference type="SMART" id="SM00248">
    <property type="entry name" value="ANK"/>
    <property type="match status" value="2"/>
</dbReference>
<evidence type="ECO:0000313" key="3">
    <source>
        <dbReference type="Proteomes" id="UP000237347"/>
    </source>
</evidence>
<dbReference type="PROSITE" id="PS50088">
    <property type="entry name" value="ANK_REPEAT"/>
    <property type="match status" value="1"/>
</dbReference>
<dbReference type="PROSITE" id="PS50297">
    <property type="entry name" value="ANK_REP_REGION"/>
    <property type="match status" value="1"/>
</dbReference>
<keyword evidence="3" id="KW-1185">Reference proteome</keyword>
<evidence type="ECO:0000313" key="2">
    <source>
        <dbReference type="EMBL" id="KAK7820236.1"/>
    </source>
</evidence>
<name>A0AAW0J1K5_QUESU</name>
<proteinExistence type="predicted"/>
<dbReference type="EMBL" id="PKMF04000748">
    <property type="protein sequence ID" value="KAK7820236.1"/>
    <property type="molecule type" value="Genomic_DNA"/>
</dbReference>
<dbReference type="Gene3D" id="1.25.40.20">
    <property type="entry name" value="Ankyrin repeat-containing domain"/>
    <property type="match status" value="1"/>
</dbReference>
<dbReference type="SUPFAM" id="SSF48403">
    <property type="entry name" value="Ankyrin repeat"/>
    <property type="match status" value="1"/>
</dbReference>
<protein>
    <submittedName>
        <fullName evidence="2">Uncharacterized protein</fullName>
    </submittedName>
</protein>
<keyword evidence="1" id="KW-0040">ANK repeat</keyword>
<feature type="repeat" description="ANK" evidence="1">
    <location>
        <begin position="81"/>
        <end position="113"/>
    </location>
</feature>
<comment type="caution">
    <text evidence="2">The sequence shown here is derived from an EMBL/GenBank/DDBJ whole genome shotgun (WGS) entry which is preliminary data.</text>
</comment>
<dbReference type="Proteomes" id="UP000237347">
    <property type="component" value="Unassembled WGS sequence"/>
</dbReference>
<sequence length="176" mass="19967">MIQNQKIQNYQQPLLKKFPKCVRHCYGKLMSKVKLPCISQQGHAAIVDVLIKRARERAPQENLENGVNYAVQKMLEMTNNGKDTALHEAVRGDHLKVVERLIKEGRDFSYSQNDAGETPLYMAVGREFKEVAFHILETCTSPAHDGPLGRTTLHAAVIVYNFVMSICFFQYSSMHG</sequence>
<reference evidence="2 3" key="1">
    <citation type="journal article" date="2018" name="Sci. Data">
        <title>The draft genome sequence of cork oak.</title>
        <authorList>
            <person name="Ramos A.M."/>
            <person name="Usie A."/>
            <person name="Barbosa P."/>
            <person name="Barros P.M."/>
            <person name="Capote T."/>
            <person name="Chaves I."/>
            <person name="Simoes F."/>
            <person name="Abreu I."/>
            <person name="Carrasquinho I."/>
            <person name="Faro C."/>
            <person name="Guimaraes J.B."/>
            <person name="Mendonca D."/>
            <person name="Nobrega F."/>
            <person name="Rodrigues L."/>
            <person name="Saibo N.J.M."/>
            <person name="Varela M.C."/>
            <person name="Egas C."/>
            <person name="Matos J."/>
            <person name="Miguel C.M."/>
            <person name="Oliveira M.M."/>
            <person name="Ricardo C.P."/>
            <person name="Goncalves S."/>
        </authorList>
    </citation>
    <scope>NUCLEOTIDE SEQUENCE [LARGE SCALE GENOMIC DNA]</scope>
    <source>
        <strain evidence="3">cv. HL8</strain>
    </source>
</reference>
<evidence type="ECO:0000256" key="1">
    <source>
        <dbReference type="PROSITE-ProRule" id="PRU00023"/>
    </source>
</evidence>
<gene>
    <name evidence="2" type="ORF">CFP56_039034</name>
</gene>
<dbReference type="PANTHER" id="PTHR24121:SF22">
    <property type="entry name" value="PROTEIN ACCELERATED CELL DEATH 6-LIKE"/>
    <property type="match status" value="1"/>
</dbReference>
<organism evidence="2 3">
    <name type="scientific">Quercus suber</name>
    <name type="common">Cork oak</name>
    <dbReference type="NCBI Taxonomy" id="58331"/>
    <lineage>
        <taxon>Eukaryota</taxon>
        <taxon>Viridiplantae</taxon>
        <taxon>Streptophyta</taxon>
        <taxon>Embryophyta</taxon>
        <taxon>Tracheophyta</taxon>
        <taxon>Spermatophyta</taxon>
        <taxon>Magnoliopsida</taxon>
        <taxon>eudicotyledons</taxon>
        <taxon>Gunneridae</taxon>
        <taxon>Pentapetalae</taxon>
        <taxon>rosids</taxon>
        <taxon>fabids</taxon>
        <taxon>Fagales</taxon>
        <taxon>Fagaceae</taxon>
        <taxon>Quercus</taxon>
    </lineage>
</organism>
<dbReference type="AlphaFoldDB" id="A0AAW0J1K5"/>